<evidence type="ECO:0000313" key="1">
    <source>
        <dbReference type="EMBL" id="QHT21248.1"/>
    </source>
</evidence>
<dbReference type="AlphaFoldDB" id="A0A6C0DXM3"/>
<proteinExistence type="predicted"/>
<sequence length="119" mass="14341">MRRSIKTRVNRRTVNRRTVNRRTVNRRTVKKAPKYDFDVPYPQLVEWYQSTFTKLGWMILAKKNGMMDKVLVYQNGIQRLHYALCKKIKGMHDKDKKADLLIMKENVETLQEHVKRDFS</sequence>
<name>A0A6C0DXM3_9ZZZZ</name>
<organism evidence="1">
    <name type="scientific">viral metagenome</name>
    <dbReference type="NCBI Taxonomy" id="1070528"/>
    <lineage>
        <taxon>unclassified sequences</taxon>
        <taxon>metagenomes</taxon>
        <taxon>organismal metagenomes</taxon>
    </lineage>
</organism>
<protein>
    <submittedName>
        <fullName evidence="1">Uncharacterized protein</fullName>
    </submittedName>
</protein>
<accession>A0A6C0DXM3</accession>
<dbReference type="EMBL" id="MN739688">
    <property type="protein sequence ID" value="QHT21248.1"/>
    <property type="molecule type" value="Genomic_DNA"/>
</dbReference>
<reference evidence="1" key="1">
    <citation type="journal article" date="2020" name="Nature">
        <title>Giant virus diversity and host interactions through global metagenomics.</title>
        <authorList>
            <person name="Schulz F."/>
            <person name="Roux S."/>
            <person name="Paez-Espino D."/>
            <person name="Jungbluth S."/>
            <person name="Walsh D.A."/>
            <person name="Denef V.J."/>
            <person name="McMahon K.D."/>
            <person name="Konstantinidis K.T."/>
            <person name="Eloe-Fadrosh E.A."/>
            <person name="Kyrpides N.C."/>
            <person name="Woyke T."/>
        </authorList>
    </citation>
    <scope>NUCLEOTIDE SEQUENCE</scope>
    <source>
        <strain evidence="1">GVMAG-M-3300023174-92</strain>
    </source>
</reference>